<reference evidence="2 3" key="1">
    <citation type="submission" date="2018-09" db="EMBL/GenBank/DDBJ databases">
        <title>Genomic investigation of the strawberry pathogen Phytophthora fragariae indicates pathogenicity is determined by transcriptional variation in three key races.</title>
        <authorList>
            <person name="Adams T.M."/>
            <person name="Armitage A.D."/>
            <person name="Sobczyk M.K."/>
            <person name="Bates H.J."/>
            <person name="Dunwell J.M."/>
            <person name="Nellist C.F."/>
            <person name="Harrison R.J."/>
        </authorList>
    </citation>
    <scope>NUCLEOTIDE SEQUENCE [LARGE SCALE GENOMIC DNA]</scope>
    <source>
        <strain evidence="2 3">SCRP245</strain>
    </source>
</reference>
<proteinExistence type="predicted"/>
<organism evidence="2 3">
    <name type="scientific">Phytophthora fragariae</name>
    <dbReference type="NCBI Taxonomy" id="53985"/>
    <lineage>
        <taxon>Eukaryota</taxon>
        <taxon>Sar</taxon>
        <taxon>Stramenopiles</taxon>
        <taxon>Oomycota</taxon>
        <taxon>Peronosporomycetes</taxon>
        <taxon>Peronosporales</taxon>
        <taxon>Peronosporaceae</taxon>
        <taxon>Phytophthora</taxon>
    </lineage>
</organism>
<gene>
    <name evidence="2" type="ORF">PF011_g33218</name>
</gene>
<feature type="chain" id="PRO_5025657171" description="Secreted protein" evidence="1">
    <location>
        <begin position="20"/>
        <end position="81"/>
    </location>
</feature>
<sequence length="81" mass="8771">MIFVGWRCLLAGGTYLCAATSNPCSQVMTPSMLPLFLGESWSLWRMTRASTCMGGTTPLLSGPTAKRSRCTKATYLFTVAI</sequence>
<evidence type="ECO:0000313" key="2">
    <source>
        <dbReference type="EMBL" id="KAE8950505.1"/>
    </source>
</evidence>
<keyword evidence="1" id="KW-0732">Signal</keyword>
<dbReference type="Proteomes" id="UP000460718">
    <property type="component" value="Unassembled WGS sequence"/>
</dbReference>
<accession>A0A6A3FWA1</accession>
<evidence type="ECO:0008006" key="4">
    <source>
        <dbReference type="Google" id="ProtNLM"/>
    </source>
</evidence>
<comment type="caution">
    <text evidence="2">The sequence shown here is derived from an EMBL/GenBank/DDBJ whole genome shotgun (WGS) entry which is preliminary data.</text>
</comment>
<evidence type="ECO:0000313" key="3">
    <source>
        <dbReference type="Proteomes" id="UP000460718"/>
    </source>
</evidence>
<feature type="signal peptide" evidence="1">
    <location>
        <begin position="1"/>
        <end position="19"/>
    </location>
</feature>
<name>A0A6A3FWA1_9STRA</name>
<protein>
    <recommendedName>
        <fullName evidence="4">Secreted protein</fullName>
    </recommendedName>
</protein>
<dbReference type="EMBL" id="QXFW01013179">
    <property type="protein sequence ID" value="KAE8950505.1"/>
    <property type="molecule type" value="Genomic_DNA"/>
</dbReference>
<dbReference type="AlphaFoldDB" id="A0A6A3FWA1"/>
<evidence type="ECO:0000256" key="1">
    <source>
        <dbReference type="SAM" id="SignalP"/>
    </source>
</evidence>